<organism evidence="2 3">
    <name type="scientific">Alienimonas californiensis</name>
    <dbReference type="NCBI Taxonomy" id="2527989"/>
    <lineage>
        <taxon>Bacteria</taxon>
        <taxon>Pseudomonadati</taxon>
        <taxon>Planctomycetota</taxon>
        <taxon>Planctomycetia</taxon>
        <taxon>Planctomycetales</taxon>
        <taxon>Planctomycetaceae</taxon>
        <taxon>Alienimonas</taxon>
    </lineage>
</organism>
<evidence type="ECO:0000313" key="3">
    <source>
        <dbReference type="Proteomes" id="UP000318741"/>
    </source>
</evidence>
<protein>
    <recommendedName>
        <fullName evidence="4">WD40-like Beta Propeller Repeat protein</fullName>
    </recommendedName>
</protein>
<dbReference type="Proteomes" id="UP000318741">
    <property type="component" value="Chromosome"/>
</dbReference>
<name>A0A517P9D5_9PLAN</name>
<dbReference type="EMBL" id="CP036265">
    <property type="protein sequence ID" value="QDT15989.1"/>
    <property type="molecule type" value="Genomic_DNA"/>
</dbReference>
<dbReference type="KEGG" id="acaf:CA12_20870"/>
<feature type="region of interest" description="Disordered" evidence="1">
    <location>
        <begin position="189"/>
        <end position="210"/>
    </location>
</feature>
<dbReference type="AlphaFoldDB" id="A0A517P9D5"/>
<sequence>MPSLFVLTAADADRAVILRRGPTKWFHVIGWDTRRDVFEHGAWIRGRIYEPACDLSPDGRLLIAFISKHSAYQFKSSYTHAWTSISRAPWLQALALWPQGTTYYGGGRWDGPRSLVARFNPEDVHPQHPANGLTVRSSRSVEGSSVPIHTAGDLVPDADWSGRDQRGEVIFTRAGRLFRIENGEKRQIADFTDLTPDPQPAPEWAGRPLS</sequence>
<keyword evidence="3" id="KW-1185">Reference proteome</keyword>
<dbReference type="RefSeq" id="WP_145358874.1">
    <property type="nucleotide sequence ID" value="NZ_CP036265.1"/>
</dbReference>
<evidence type="ECO:0008006" key="4">
    <source>
        <dbReference type="Google" id="ProtNLM"/>
    </source>
</evidence>
<feature type="region of interest" description="Disordered" evidence="1">
    <location>
        <begin position="126"/>
        <end position="148"/>
    </location>
</feature>
<reference evidence="2 3" key="1">
    <citation type="submission" date="2019-02" db="EMBL/GenBank/DDBJ databases">
        <title>Deep-cultivation of Planctomycetes and their phenomic and genomic characterization uncovers novel biology.</title>
        <authorList>
            <person name="Wiegand S."/>
            <person name="Jogler M."/>
            <person name="Boedeker C."/>
            <person name="Pinto D."/>
            <person name="Vollmers J."/>
            <person name="Rivas-Marin E."/>
            <person name="Kohn T."/>
            <person name="Peeters S.H."/>
            <person name="Heuer A."/>
            <person name="Rast P."/>
            <person name="Oberbeckmann S."/>
            <person name="Bunk B."/>
            <person name="Jeske O."/>
            <person name="Meyerdierks A."/>
            <person name="Storesund J.E."/>
            <person name="Kallscheuer N."/>
            <person name="Luecker S."/>
            <person name="Lage O.M."/>
            <person name="Pohl T."/>
            <person name="Merkel B.J."/>
            <person name="Hornburger P."/>
            <person name="Mueller R.-W."/>
            <person name="Bruemmer F."/>
            <person name="Labrenz M."/>
            <person name="Spormann A.M."/>
            <person name="Op den Camp H."/>
            <person name="Overmann J."/>
            <person name="Amann R."/>
            <person name="Jetten M.S.M."/>
            <person name="Mascher T."/>
            <person name="Medema M.H."/>
            <person name="Devos D.P."/>
            <person name="Kaster A.-K."/>
            <person name="Ovreas L."/>
            <person name="Rohde M."/>
            <person name="Galperin M.Y."/>
            <person name="Jogler C."/>
        </authorList>
    </citation>
    <scope>NUCLEOTIDE SEQUENCE [LARGE SCALE GENOMIC DNA]</scope>
    <source>
        <strain evidence="2 3">CA12</strain>
    </source>
</reference>
<gene>
    <name evidence="2" type="ORF">CA12_20870</name>
</gene>
<feature type="compositionally biased region" description="Low complexity" evidence="1">
    <location>
        <begin position="135"/>
        <end position="146"/>
    </location>
</feature>
<proteinExistence type="predicted"/>
<dbReference type="OrthoDB" id="9798082at2"/>
<accession>A0A517P9D5</accession>
<evidence type="ECO:0000256" key="1">
    <source>
        <dbReference type="SAM" id="MobiDB-lite"/>
    </source>
</evidence>
<evidence type="ECO:0000313" key="2">
    <source>
        <dbReference type="EMBL" id="QDT15989.1"/>
    </source>
</evidence>